<gene>
    <name evidence="2" type="ORF">AERO8C_140245</name>
</gene>
<proteinExistence type="predicted"/>
<evidence type="ECO:0000313" key="2">
    <source>
        <dbReference type="EMBL" id="VXA82881.1"/>
    </source>
</evidence>
<sequence>MPAAGLAARQGLHQPAAYLHLDDPCALPADRAVSAQAFVQQEGGERAGPRPNAGGGTGVERLRLLAALCRRGGVSAALLTALRAGPAAVSLQPPSAGGGSAPERPRAVVGRSDLAEPDPRRLVVRPSLISKM</sequence>
<name>A0A653KVQ7_AERVE</name>
<feature type="region of interest" description="Disordered" evidence="1">
    <location>
        <begin position="88"/>
        <end position="120"/>
    </location>
</feature>
<dbReference type="EMBL" id="CABWLC010000006">
    <property type="protein sequence ID" value="VXA82881.1"/>
    <property type="molecule type" value="Genomic_DNA"/>
</dbReference>
<dbReference type="Proteomes" id="UP000439123">
    <property type="component" value="Unassembled WGS sequence"/>
</dbReference>
<feature type="region of interest" description="Disordered" evidence="1">
    <location>
        <begin position="36"/>
        <end position="57"/>
    </location>
</feature>
<organism evidence="2 3">
    <name type="scientific">Aeromonas veronii</name>
    <dbReference type="NCBI Taxonomy" id="654"/>
    <lineage>
        <taxon>Bacteria</taxon>
        <taxon>Pseudomonadati</taxon>
        <taxon>Pseudomonadota</taxon>
        <taxon>Gammaproteobacteria</taxon>
        <taxon>Aeromonadales</taxon>
        <taxon>Aeromonadaceae</taxon>
        <taxon>Aeromonas</taxon>
    </lineage>
</organism>
<dbReference type="AlphaFoldDB" id="A0A653KVQ7"/>
<accession>A0A653KVQ7</accession>
<protein>
    <submittedName>
        <fullName evidence="2">Uncharacterized protein</fullName>
    </submittedName>
</protein>
<reference evidence="2 3" key="1">
    <citation type="submission" date="2019-10" db="EMBL/GenBank/DDBJ databases">
        <authorList>
            <person name="Karimi E."/>
        </authorList>
    </citation>
    <scope>NUCLEOTIDE SEQUENCE [LARGE SCALE GENOMIC DNA]</scope>
    <source>
        <strain evidence="2">Aeromonas sp. 8C</strain>
    </source>
</reference>
<evidence type="ECO:0000313" key="3">
    <source>
        <dbReference type="Proteomes" id="UP000439123"/>
    </source>
</evidence>
<evidence type="ECO:0000256" key="1">
    <source>
        <dbReference type="SAM" id="MobiDB-lite"/>
    </source>
</evidence>